<dbReference type="Proteomes" id="UP000054630">
    <property type="component" value="Unassembled WGS sequence"/>
</dbReference>
<gene>
    <name evidence="1" type="ORF">T07_5997</name>
</gene>
<evidence type="ECO:0000313" key="1">
    <source>
        <dbReference type="EMBL" id="KRX13215.1"/>
    </source>
</evidence>
<dbReference type="OrthoDB" id="10501788at2759"/>
<keyword evidence="2" id="KW-1185">Reference proteome</keyword>
<dbReference type="AlphaFoldDB" id="A0A0V0RFN4"/>
<accession>A0A0V0RFN4</accession>
<reference evidence="1 2" key="1">
    <citation type="submission" date="2015-01" db="EMBL/GenBank/DDBJ databases">
        <title>Evolution of Trichinella species and genotypes.</title>
        <authorList>
            <person name="Korhonen P.K."/>
            <person name="Edoardo P."/>
            <person name="Giuseppe L.R."/>
            <person name="Gasser R.B."/>
        </authorList>
    </citation>
    <scope>NUCLEOTIDE SEQUENCE [LARGE SCALE GENOMIC DNA]</scope>
    <source>
        <strain evidence="1">ISS37</strain>
    </source>
</reference>
<evidence type="ECO:0000313" key="2">
    <source>
        <dbReference type="Proteomes" id="UP000054630"/>
    </source>
</evidence>
<comment type="caution">
    <text evidence="1">The sequence shown here is derived from an EMBL/GenBank/DDBJ whole genome shotgun (WGS) entry which is preliminary data.</text>
</comment>
<dbReference type="EMBL" id="JYDL01000215">
    <property type="protein sequence ID" value="KRX13215.1"/>
    <property type="molecule type" value="Genomic_DNA"/>
</dbReference>
<proteinExistence type="predicted"/>
<organism evidence="1 2">
    <name type="scientific">Trichinella nelsoni</name>
    <dbReference type="NCBI Taxonomy" id="6336"/>
    <lineage>
        <taxon>Eukaryota</taxon>
        <taxon>Metazoa</taxon>
        <taxon>Ecdysozoa</taxon>
        <taxon>Nematoda</taxon>
        <taxon>Enoplea</taxon>
        <taxon>Dorylaimia</taxon>
        <taxon>Trichinellida</taxon>
        <taxon>Trichinellidae</taxon>
        <taxon>Trichinella</taxon>
    </lineage>
</organism>
<name>A0A0V0RFN4_9BILA</name>
<protein>
    <submittedName>
        <fullName evidence="1">Uncharacterized protein</fullName>
    </submittedName>
</protein>
<sequence>MSIAFFPLSRKCEMLRSFMYTVNGHCQIFFPFPIASHALLKAISGQRKNEQMTNCQQLQ</sequence>